<dbReference type="SUPFAM" id="SSF142764">
    <property type="entry name" value="YgbK-like"/>
    <property type="match status" value="1"/>
</dbReference>
<keyword evidence="7" id="KW-1133">Transmembrane helix</keyword>
<gene>
    <name evidence="10" type="ORF">ENY07_11500</name>
</gene>
<dbReference type="Gene3D" id="3.40.980.20">
    <property type="entry name" value="Four-carbon acid sugar kinase, nucleotide binding domain"/>
    <property type="match status" value="1"/>
</dbReference>
<dbReference type="InterPro" id="IPR031475">
    <property type="entry name" value="NBD_C"/>
</dbReference>
<feature type="transmembrane region" description="Helical" evidence="7">
    <location>
        <begin position="6"/>
        <end position="25"/>
    </location>
</feature>
<dbReference type="Gene3D" id="3.40.50.10840">
    <property type="entry name" value="Putative sugar-binding, N-terminal domain"/>
    <property type="match status" value="2"/>
</dbReference>
<keyword evidence="3" id="KW-0547">Nucleotide-binding</keyword>
<feature type="domain" description="Four-carbon acid sugar kinase N-terminal" evidence="8">
    <location>
        <begin position="31"/>
        <end position="146"/>
    </location>
</feature>
<dbReference type="InterPro" id="IPR042213">
    <property type="entry name" value="NBD_C_sf"/>
</dbReference>
<accession>A0A8J4M714</accession>
<keyword evidence="7" id="KW-0812">Transmembrane</keyword>
<evidence type="ECO:0000256" key="6">
    <source>
        <dbReference type="ARBA" id="ARBA00023277"/>
    </source>
</evidence>
<evidence type="ECO:0000256" key="2">
    <source>
        <dbReference type="ARBA" id="ARBA00022679"/>
    </source>
</evidence>
<evidence type="ECO:0000259" key="9">
    <source>
        <dbReference type="Pfam" id="PF17042"/>
    </source>
</evidence>
<keyword evidence="4" id="KW-0418">Kinase</keyword>
<dbReference type="Pfam" id="PF07005">
    <property type="entry name" value="SBD_N"/>
    <property type="match status" value="1"/>
</dbReference>
<dbReference type="EMBL" id="DTQM01000219">
    <property type="protein sequence ID" value="HGC43827.1"/>
    <property type="molecule type" value="Genomic_DNA"/>
</dbReference>
<dbReference type="InterPro" id="IPR037051">
    <property type="entry name" value="4-carb_acid_sugar_kinase_N_sf"/>
</dbReference>
<dbReference type="Pfam" id="PF17042">
    <property type="entry name" value="NBD_C"/>
    <property type="match status" value="1"/>
</dbReference>
<feature type="domain" description="Four-carbon acid sugar kinase nucleotide binding" evidence="9">
    <location>
        <begin position="225"/>
        <end position="365"/>
    </location>
</feature>
<dbReference type="GO" id="GO:0005524">
    <property type="term" value="F:ATP binding"/>
    <property type="evidence" value="ECO:0007669"/>
    <property type="project" value="UniProtKB-KW"/>
</dbReference>
<dbReference type="AlphaFoldDB" id="A0A8J4M714"/>
<keyword evidence="2" id="KW-0808">Transferase</keyword>
<keyword evidence="7" id="KW-0472">Membrane</keyword>
<organism evidence="10">
    <name type="scientific">Acidicaldus sp</name>
    <dbReference type="NCBI Taxonomy" id="1872105"/>
    <lineage>
        <taxon>Bacteria</taxon>
        <taxon>Pseudomonadati</taxon>
        <taxon>Pseudomonadota</taxon>
        <taxon>Alphaproteobacteria</taxon>
        <taxon>Acetobacterales</taxon>
        <taxon>Acetobacteraceae</taxon>
        <taxon>Acidicaldus</taxon>
    </lineage>
</organism>
<comment type="caution">
    <text evidence="10">The sequence shown here is derived from an EMBL/GenBank/DDBJ whole genome shotgun (WGS) entry which is preliminary data.</text>
</comment>
<evidence type="ECO:0000313" key="10">
    <source>
        <dbReference type="EMBL" id="HGC43827.1"/>
    </source>
</evidence>
<reference evidence="10" key="1">
    <citation type="journal article" date="2020" name="mSystems">
        <title>Genome- and Community-Level Interaction Insights into Carbon Utilization and Element Cycling Functions of Hydrothermarchaeota in Hydrothermal Sediment.</title>
        <authorList>
            <person name="Zhou Z."/>
            <person name="Liu Y."/>
            <person name="Xu W."/>
            <person name="Pan J."/>
            <person name="Luo Z.H."/>
            <person name="Li M."/>
        </authorList>
    </citation>
    <scope>NUCLEOTIDE SEQUENCE</scope>
    <source>
        <strain evidence="10">SpSt-997</strain>
    </source>
</reference>
<evidence type="ECO:0000259" key="8">
    <source>
        <dbReference type="Pfam" id="PF07005"/>
    </source>
</evidence>
<evidence type="ECO:0000256" key="5">
    <source>
        <dbReference type="ARBA" id="ARBA00022840"/>
    </source>
</evidence>
<evidence type="ECO:0000256" key="3">
    <source>
        <dbReference type="ARBA" id="ARBA00022741"/>
    </source>
</evidence>
<keyword evidence="5" id="KW-0067">ATP-binding</keyword>
<protein>
    <submittedName>
        <fullName evidence="10">Hrp-dependent type III effector protein</fullName>
    </submittedName>
</protein>
<dbReference type="InterPro" id="IPR010737">
    <property type="entry name" value="4-carb_acid_sugar_kinase_N"/>
</dbReference>
<dbReference type="GO" id="GO:0016301">
    <property type="term" value="F:kinase activity"/>
    <property type="evidence" value="ECO:0007669"/>
    <property type="project" value="UniProtKB-KW"/>
</dbReference>
<evidence type="ECO:0000256" key="7">
    <source>
        <dbReference type="SAM" id="Phobius"/>
    </source>
</evidence>
<sequence length="378" mass="39184">MRGLWLLPRGFATVYHFLILIWCAMTAKLRLLADDLTGALDSAVAFSGAMAEVRIFLGGTPQGAAAALDLGCRDGSEGAAVAAVQAAAPVLEGAEIAFLKIDSLLRGHWAAMLGALWRRGYFRQVILAPAFPAQGRITREGRQWLRAARGGFEMLPKDPARALAAAGVPFALRDAESDEDLRALVAAGRAMAPPVLWCGTAGLARALAGVAVPHQETLPGPALGVIGSRHPVALAQRRAFEHVTGRPALMLTGDPDEPARIRQALAASGGVLLGIAIPAETAAPDAARRIAAVLLRTLPALPPPGSLIVAGGETLRAVCAALGVGHLTVEAEMMPGIPCARLGEGAWEGVRLVSKSGAFGAADTLARLFGRVQGFDAR</sequence>
<evidence type="ECO:0000256" key="4">
    <source>
        <dbReference type="ARBA" id="ARBA00022777"/>
    </source>
</evidence>
<name>A0A8J4M714_9PROT</name>
<proteinExistence type="inferred from homology"/>
<comment type="similarity">
    <text evidence="1">Belongs to the four-carbon acid sugar kinase family.</text>
</comment>
<evidence type="ECO:0000256" key="1">
    <source>
        <dbReference type="ARBA" id="ARBA00005715"/>
    </source>
</evidence>
<keyword evidence="6" id="KW-0119">Carbohydrate metabolism</keyword>